<dbReference type="PANTHER" id="PTHR31890:SF9">
    <property type="entry name" value="PLANT INVERTASE_PECTIN METHYLESTERASE INHIBITOR SUPERFAMILY PROTEIN"/>
    <property type="match status" value="1"/>
</dbReference>
<proteinExistence type="predicted"/>
<dbReference type="PANTHER" id="PTHR31890">
    <property type="entry name" value="PLANT INVERTASE/PECTIN METHYLESTERASE INHIBITOR SUPERFAMILY PROTEIN"/>
    <property type="match status" value="1"/>
</dbReference>
<dbReference type="Gene3D" id="1.20.140.40">
    <property type="entry name" value="Invertase/pectin methylesterase inhibitor family protein"/>
    <property type="match status" value="1"/>
</dbReference>
<feature type="signal peptide" evidence="1">
    <location>
        <begin position="1"/>
        <end position="27"/>
    </location>
</feature>
<keyword evidence="3" id="KW-1185">Reference proteome</keyword>
<evidence type="ECO:0000313" key="3">
    <source>
        <dbReference type="Proteomes" id="UP000188354"/>
    </source>
</evidence>
<keyword evidence="1" id="KW-0732">Signal</keyword>
<sequence>MCSSKVSILILYTLSIILISHAPFASSDEVDIEDLCNAVESTGFTNGHTKDDCLKFLNSDPKYQSADFHDLSKFIMQYAIDKGLEDQNTFNELANNHTDSKAIAECSNVDYPSTISHYRSALGALDADTEGAFNEATLARVGIENCGSMLDKEKLDDAAYGTISNMNELMAFMSDISTAAIDLYSKDHPSNKI</sequence>
<dbReference type="SUPFAM" id="SSF101148">
    <property type="entry name" value="Plant invertase/pectin methylesterase inhibitor"/>
    <property type="match status" value="1"/>
</dbReference>
<protein>
    <submittedName>
        <fullName evidence="2">Uncharacterized protein</fullName>
    </submittedName>
</protein>
<dbReference type="KEGG" id="lang:109362080"/>
<dbReference type="Proteomes" id="UP000188354">
    <property type="component" value="Chromosome LG12"/>
</dbReference>
<name>A0A1J7HKR8_LUPAN</name>
<dbReference type="EMBL" id="CM007372">
    <property type="protein sequence ID" value="OIW01011.1"/>
    <property type="molecule type" value="Genomic_DNA"/>
</dbReference>
<dbReference type="Gramene" id="OIW01011">
    <property type="protein sequence ID" value="OIW01011"/>
    <property type="gene ID" value="TanjilG_14194"/>
</dbReference>
<evidence type="ECO:0000313" key="2">
    <source>
        <dbReference type="EMBL" id="OIW01011.1"/>
    </source>
</evidence>
<feature type="chain" id="PRO_5012340024" evidence="1">
    <location>
        <begin position="28"/>
        <end position="193"/>
    </location>
</feature>
<reference evidence="2 3" key="1">
    <citation type="journal article" date="2017" name="Plant Biotechnol. J.">
        <title>A comprehensive draft genome sequence for lupin (Lupinus angustifolius), an emerging health food: insights into plant-microbe interactions and legume evolution.</title>
        <authorList>
            <person name="Hane J.K."/>
            <person name="Ming Y."/>
            <person name="Kamphuis L.G."/>
            <person name="Nelson M.N."/>
            <person name="Garg G."/>
            <person name="Atkins C.A."/>
            <person name="Bayer P.E."/>
            <person name="Bravo A."/>
            <person name="Bringans S."/>
            <person name="Cannon S."/>
            <person name="Edwards D."/>
            <person name="Foley R."/>
            <person name="Gao L.L."/>
            <person name="Harrison M.J."/>
            <person name="Huang W."/>
            <person name="Hurgobin B."/>
            <person name="Li S."/>
            <person name="Liu C.W."/>
            <person name="McGrath A."/>
            <person name="Morahan G."/>
            <person name="Murray J."/>
            <person name="Weller J."/>
            <person name="Jian J."/>
            <person name="Singh K.B."/>
        </authorList>
    </citation>
    <scope>NUCLEOTIDE SEQUENCE [LARGE SCALE GENOMIC DNA]</scope>
    <source>
        <strain evidence="3">cv. Tanjil</strain>
        <tissue evidence="2">Whole plant</tissue>
    </source>
</reference>
<dbReference type="OrthoDB" id="10346384at2759"/>
<dbReference type="AlphaFoldDB" id="A0A1J7HKR8"/>
<organism evidence="2 3">
    <name type="scientific">Lupinus angustifolius</name>
    <name type="common">Narrow-leaved blue lupine</name>
    <dbReference type="NCBI Taxonomy" id="3871"/>
    <lineage>
        <taxon>Eukaryota</taxon>
        <taxon>Viridiplantae</taxon>
        <taxon>Streptophyta</taxon>
        <taxon>Embryophyta</taxon>
        <taxon>Tracheophyta</taxon>
        <taxon>Spermatophyta</taxon>
        <taxon>Magnoliopsida</taxon>
        <taxon>eudicotyledons</taxon>
        <taxon>Gunneridae</taxon>
        <taxon>Pentapetalae</taxon>
        <taxon>rosids</taxon>
        <taxon>fabids</taxon>
        <taxon>Fabales</taxon>
        <taxon>Fabaceae</taxon>
        <taxon>Papilionoideae</taxon>
        <taxon>50 kb inversion clade</taxon>
        <taxon>genistoids sensu lato</taxon>
        <taxon>core genistoids</taxon>
        <taxon>Genisteae</taxon>
        <taxon>Lupinus</taxon>
    </lineage>
</organism>
<evidence type="ECO:0000256" key="1">
    <source>
        <dbReference type="SAM" id="SignalP"/>
    </source>
</evidence>
<gene>
    <name evidence="2" type="ORF">TanjilG_14194</name>
</gene>
<dbReference type="InterPro" id="IPR035513">
    <property type="entry name" value="Invertase/methylesterase_inhib"/>
</dbReference>
<accession>A0A1J7HKR8</accession>